<evidence type="ECO:0000256" key="4">
    <source>
        <dbReference type="RuleBase" id="RU003718"/>
    </source>
</evidence>
<evidence type="ECO:0000313" key="7">
    <source>
        <dbReference type="Proteomes" id="UP000095767"/>
    </source>
</evidence>
<organism evidence="6 7">
    <name type="scientific">Dichanthelium oligosanthes</name>
    <dbReference type="NCBI Taxonomy" id="888268"/>
    <lineage>
        <taxon>Eukaryota</taxon>
        <taxon>Viridiplantae</taxon>
        <taxon>Streptophyta</taxon>
        <taxon>Embryophyta</taxon>
        <taxon>Tracheophyta</taxon>
        <taxon>Spermatophyta</taxon>
        <taxon>Magnoliopsida</taxon>
        <taxon>Liliopsida</taxon>
        <taxon>Poales</taxon>
        <taxon>Poaceae</taxon>
        <taxon>PACMAD clade</taxon>
        <taxon>Panicoideae</taxon>
        <taxon>Panicodae</taxon>
        <taxon>Paniceae</taxon>
        <taxon>Dichantheliinae</taxon>
        <taxon>Dichanthelium</taxon>
    </lineage>
</organism>
<keyword evidence="2 4" id="KW-0328">Glycosyltransferase</keyword>
<dbReference type="GO" id="GO:0008194">
    <property type="term" value="F:UDP-glycosyltransferase activity"/>
    <property type="evidence" value="ECO:0007669"/>
    <property type="project" value="InterPro"/>
</dbReference>
<protein>
    <recommendedName>
        <fullName evidence="5">Glycosyltransferase</fullName>
        <ecNumber evidence="5">2.4.1.-</ecNumber>
    </recommendedName>
</protein>
<reference evidence="6 7" key="1">
    <citation type="submission" date="2016-09" db="EMBL/GenBank/DDBJ databases">
        <title>The draft genome of Dichanthelium oligosanthes: A C3 panicoid grass species.</title>
        <authorList>
            <person name="Studer A.J."/>
            <person name="Schnable J.C."/>
            <person name="Brutnell T.P."/>
        </authorList>
    </citation>
    <scope>NUCLEOTIDE SEQUENCE [LARGE SCALE GENOMIC DNA]</scope>
    <source>
        <strain evidence="7">cv. Kellogg 1175</strain>
        <tissue evidence="6">Leaf</tissue>
    </source>
</reference>
<dbReference type="Gene3D" id="3.40.50.2000">
    <property type="entry name" value="Glycogen Phosphorylase B"/>
    <property type="match status" value="3"/>
</dbReference>
<dbReference type="FunFam" id="3.40.50.2000:FF:000051">
    <property type="entry name" value="Glycosyltransferase"/>
    <property type="match status" value="1"/>
</dbReference>
<dbReference type="EC" id="2.4.1.-" evidence="5"/>
<evidence type="ECO:0000256" key="3">
    <source>
        <dbReference type="ARBA" id="ARBA00022679"/>
    </source>
</evidence>
<evidence type="ECO:0000256" key="5">
    <source>
        <dbReference type="RuleBase" id="RU362057"/>
    </source>
</evidence>
<evidence type="ECO:0000313" key="6">
    <source>
        <dbReference type="EMBL" id="OEL17382.1"/>
    </source>
</evidence>
<dbReference type="InterPro" id="IPR002213">
    <property type="entry name" value="UDP_glucos_trans"/>
</dbReference>
<comment type="caution">
    <text evidence="6">The sequence shown here is derived from an EMBL/GenBank/DDBJ whole genome shotgun (WGS) entry which is preliminary data.</text>
</comment>
<dbReference type="SUPFAM" id="SSF53756">
    <property type="entry name" value="UDP-Glycosyltransferase/glycogen phosphorylase"/>
    <property type="match status" value="2"/>
</dbReference>
<dbReference type="PANTHER" id="PTHR48046:SF6">
    <property type="entry name" value="GLYCOSYLTRANSFERASE"/>
    <property type="match status" value="1"/>
</dbReference>
<sequence>MSATKAPHVVLLAGPGAGHVLPMAEFARRLAKNHGFTATIITHSSLSSPTQMYASVLASLPASVTTAALPAVPLDDLPADARVETRMLTVVTRGLPNLRALLAELVRQRGHDVVAFLADMFCAQAFPLAADLGVPPYILFLSNLVLLSLMLHLPELDGATTCEYRDLLEPLRLPGCVPLRGADILDTIQDRSNPAYALMVEAARHFVLAHGFVVNTFDGMEHDTIAAFQELLDKGVYPPVYPVGPFVRPCSDDAAAQHGCLRWLDDQPDGSVLYVCFGSGGMLSVEQTAELAAGLEACGHRFLWVMQFPRDKDSSAAYLDTAGNSDNDPLSFLPEGFNERTKGVGLCVPKWAPQVEVLHHRAVGGFLSHCGWNSTLEAVDAGVPMVAWPLFAEQRMNAVMLAERGGMALRPASGKDGRWVVRSEEVAVVARELMAGEKGKAARKKATDMQKVAAEALTLEGPSRMALAAIVNKWKGAHGGAGKEPSSLLLRAMAPVHAQAHAPHMVVLTSPGAGHIVPVAEFAARLAAHHGVTATVVTFTNLSSPKHSSPLATLPPGVSVAKLRR</sequence>
<dbReference type="Pfam" id="PF00201">
    <property type="entry name" value="UDPGT"/>
    <property type="match status" value="1"/>
</dbReference>
<dbReference type="Proteomes" id="UP000095767">
    <property type="component" value="Unassembled WGS sequence"/>
</dbReference>
<dbReference type="PANTHER" id="PTHR48046">
    <property type="entry name" value="UDP-GLYCOSYLTRANSFERASE 72E1"/>
    <property type="match status" value="1"/>
</dbReference>
<dbReference type="EMBL" id="LWDX02060116">
    <property type="protein sequence ID" value="OEL17382.1"/>
    <property type="molecule type" value="Genomic_DNA"/>
</dbReference>
<dbReference type="OrthoDB" id="5835829at2759"/>
<dbReference type="AlphaFoldDB" id="A0A1E5UWR6"/>
<dbReference type="FunFam" id="3.40.50.2000:FF:000054">
    <property type="entry name" value="Glycosyltransferase"/>
    <property type="match status" value="1"/>
</dbReference>
<accession>A0A1E5UWR6</accession>
<dbReference type="CDD" id="cd03784">
    <property type="entry name" value="GT1_Gtf-like"/>
    <property type="match status" value="1"/>
</dbReference>
<keyword evidence="7" id="KW-1185">Reference proteome</keyword>
<dbReference type="InterPro" id="IPR035595">
    <property type="entry name" value="UDP_glycos_trans_CS"/>
</dbReference>
<evidence type="ECO:0000256" key="2">
    <source>
        <dbReference type="ARBA" id="ARBA00022676"/>
    </source>
</evidence>
<proteinExistence type="inferred from homology"/>
<evidence type="ECO:0000256" key="1">
    <source>
        <dbReference type="ARBA" id="ARBA00009995"/>
    </source>
</evidence>
<name>A0A1E5UWR6_9POAL</name>
<keyword evidence="3 4" id="KW-0808">Transferase</keyword>
<comment type="similarity">
    <text evidence="1 4">Belongs to the UDP-glycosyltransferase family.</text>
</comment>
<gene>
    <name evidence="6" type="ORF">BAE44_0021599</name>
</gene>
<dbReference type="PROSITE" id="PS00375">
    <property type="entry name" value="UDPGT"/>
    <property type="match status" value="1"/>
</dbReference>